<accession>A0ACA9LGL1</accession>
<sequence>MVNANEFKDFIKWIPYEEFENIEKISQGGFGNIYNAGWIQGSLYMISNKFERTGSTHVALKSGVSSQHLEENGISLIHRCYSFTKLSVSKYTEEYMLVIQLAEDSDLLKYLTKNFNQIRWLENKLPILANIANSLKIIHKESLTHRDLHWEIF</sequence>
<dbReference type="EMBL" id="CAJVPU010004217">
    <property type="protein sequence ID" value="CAG8529701.1"/>
    <property type="molecule type" value="Genomic_DNA"/>
</dbReference>
<dbReference type="Proteomes" id="UP000789702">
    <property type="component" value="Unassembled WGS sequence"/>
</dbReference>
<reference evidence="1" key="1">
    <citation type="submission" date="2021-06" db="EMBL/GenBank/DDBJ databases">
        <authorList>
            <person name="Kallberg Y."/>
            <person name="Tangrot J."/>
            <person name="Rosling A."/>
        </authorList>
    </citation>
    <scope>NUCLEOTIDE SEQUENCE</scope>
    <source>
        <strain evidence="1">IL203A</strain>
    </source>
</reference>
<keyword evidence="2" id="KW-1185">Reference proteome</keyword>
<evidence type="ECO:0000313" key="2">
    <source>
        <dbReference type="Proteomes" id="UP000789702"/>
    </source>
</evidence>
<comment type="caution">
    <text evidence="1">The sequence shown here is derived from an EMBL/GenBank/DDBJ whole genome shotgun (WGS) entry which is preliminary data.</text>
</comment>
<evidence type="ECO:0000313" key="1">
    <source>
        <dbReference type="EMBL" id="CAG8529701.1"/>
    </source>
</evidence>
<proteinExistence type="predicted"/>
<organism evidence="1 2">
    <name type="scientific">Dentiscutata heterogama</name>
    <dbReference type="NCBI Taxonomy" id="1316150"/>
    <lineage>
        <taxon>Eukaryota</taxon>
        <taxon>Fungi</taxon>
        <taxon>Fungi incertae sedis</taxon>
        <taxon>Mucoromycota</taxon>
        <taxon>Glomeromycotina</taxon>
        <taxon>Glomeromycetes</taxon>
        <taxon>Diversisporales</taxon>
        <taxon>Gigasporaceae</taxon>
        <taxon>Dentiscutata</taxon>
    </lineage>
</organism>
<name>A0ACA9LGL1_9GLOM</name>
<protein>
    <submittedName>
        <fullName evidence="1">4775_t:CDS:1</fullName>
    </submittedName>
</protein>
<gene>
    <name evidence="1" type="ORF">DHETER_LOCUS4307</name>
</gene>